<feature type="compositionally biased region" description="Polar residues" evidence="1">
    <location>
        <begin position="36"/>
        <end position="50"/>
    </location>
</feature>
<comment type="caution">
    <text evidence="2">The sequence shown here is derived from an EMBL/GenBank/DDBJ whole genome shotgun (WGS) entry which is preliminary data.</text>
</comment>
<proteinExistence type="predicted"/>
<name>A0A4Y2J726_ARAVE</name>
<accession>A0A4Y2J726</accession>
<evidence type="ECO:0000313" key="2">
    <source>
        <dbReference type="EMBL" id="GBM85735.1"/>
    </source>
</evidence>
<dbReference type="EMBL" id="BGPR01109379">
    <property type="protein sequence ID" value="GBM85749.1"/>
    <property type="molecule type" value="Genomic_DNA"/>
</dbReference>
<evidence type="ECO:0000313" key="3">
    <source>
        <dbReference type="EMBL" id="GBM85749.1"/>
    </source>
</evidence>
<dbReference type="EMBL" id="BGPR01109375">
    <property type="protein sequence ID" value="GBM85735.1"/>
    <property type="molecule type" value="Genomic_DNA"/>
</dbReference>
<gene>
    <name evidence="2" type="ORF">AVEN_63597_1</name>
    <name evidence="3" type="ORF">AVEN_84880_1</name>
</gene>
<evidence type="ECO:0000256" key="1">
    <source>
        <dbReference type="SAM" id="MobiDB-lite"/>
    </source>
</evidence>
<feature type="region of interest" description="Disordered" evidence="1">
    <location>
        <begin position="1"/>
        <end position="50"/>
    </location>
</feature>
<organism evidence="2 4">
    <name type="scientific">Araneus ventricosus</name>
    <name type="common">Orbweaver spider</name>
    <name type="synonym">Epeira ventricosa</name>
    <dbReference type="NCBI Taxonomy" id="182803"/>
    <lineage>
        <taxon>Eukaryota</taxon>
        <taxon>Metazoa</taxon>
        <taxon>Ecdysozoa</taxon>
        <taxon>Arthropoda</taxon>
        <taxon>Chelicerata</taxon>
        <taxon>Arachnida</taxon>
        <taxon>Araneae</taxon>
        <taxon>Araneomorphae</taxon>
        <taxon>Entelegynae</taxon>
        <taxon>Araneoidea</taxon>
        <taxon>Araneidae</taxon>
        <taxon>Araneus</taxon>
    </lineage>
</organism>
<keyword evidence="4" id="KW-1185">Reference proteome</keyword>
<reference evidence="2 4" key="1">
    <citation type="journal article" date="2019" name="Sci. Rep.">
        <title>Orb-weaving spider Araneus ventricosus genome elucidates the spidroin gene catalogue.</title>
        <authorList>
            <person name="Kono N."/>
            <person name="Nakamura H."/>
            <person name="Ohtoshi R."/>
            <person name="Moran D.A.P."/>
            <person name="Shinohara A."/>
            <person name="Yoshida Y."/>
            <person name="Fujiwara M."/>
            <person name="Mori M."/>
            <person name="Tomita M."/>
            <person name="Arakawa K."/>
        </authorList>
    </citation>
    <scope>NUCLEOTIDE SEQUENCE [LARGE SCALE GENOMIC DNA]</scope>
</reference>
<dbReference type="AlphaFoldDB" id="A0A4Y2J726"/>
<evidence type="ECO:0000313" key="4">
    <source>
        <dbReference type="Proteomes" id="UP000499080"/>
    </source>
</evidence>
<feature type="non-terminal residue" evidence="2">
    <location>
        <position position="50"/>
    </location>
</feature>
<protein>
    <submittedName>
        <fullName evidence="2">Uncharacterized protein</fullName>
    </submittedName>
</protein>
<dbReference type="Proteomes" id="UP000499080">
    <property type="component" value="Unassembled WGS sequence"/>
</dbReference>
<sequence>MIENLIVPACPEGSKAQHGPVRITDNSPQHGKATSPPATNGNESTIRPNA</sequence>